<proteinExistence type="predicted"/>
<dbReference type="PATRIC" id="fig|1354251.4.peg.1526"/>
<reference evidence="3 4" key="1">
    <citation type="submission" date="2016-04" db="EMBL/GenBank/DDBJ databases">
        <title>ATOL: Assembling a taxonomically balanced genome-scale reconstruction of the evolutionary history of the Enterobacteriaceae.</title>
        <authorList>
            <person name="Plunkett G.III."/>
            <person name="Neeno-Eckwall E.C."/>
            <person name="Glasner J.D."/>
            <person name="Perna N.T."/>
        </authorList>
    </citation>
    <scope>NUCLEOTIDE SEQUENCE [LARGE SCALE GENOMIC DNA]</scope>
    <source>
        <strain evidence="3 4">ATCC 51605</strain>
    </source>
</reference>
<evidence type="ECO:0008006" key="5">
    <source>
        <dbReference type="Google" id="ProtNLM"/>
    </source>
</evidence>
<dbReference type="Pfam" id="PF13999">
    <property type="entry name" value="MarB"/>
    <property type="match status" value="1"/>
</dbReference>
<organism evidence="3 4">
    <name type="scientific">Buttiauxella brennerae ATCC 51605</name>
    <dbReference type="NCBI Taxonomy" id="1354251"/>
    <lineage>
        <taxon>Bacteria</taxon>
        <taxon>Pseudomonadati</taxon>
        <taxon>Pseudomonadota</taxon>
        <taxon>Gammaproteobacteria</taxon>
        <taxon>Enterobacterales</taxon>
        <taxon>Enterobacteriaceae</taxon>
        <taxon>Buttiauxella</taxon>
    </lineage>
</organism>
<dbReference type="RefSeq" id="WP_064558426.1">
    <property type="nucleotide sequence ID" value="NZ_LXER01000015.1"/>
</dbReference>
<gene>
    <name evidence="3" type="ORF">M975_1481</name>
</gene>
<dbReference type="Proteomes" id="UP000078410">
    <property type="component" value="Unassembled WGS sequence"/>
</dbReference>
<feature type="signal peptide" evidence="2">
    <location>
        <begin position="1"/>
        <end position="21"/>
    </location>
</feature>
<protein>
    <recommendedName>
        <fullName evidence="5">MarB family multiple antibiotic resistance protein</fullName>
    </recommendedName>
</protein>
<evidence type="ECO:0000256" key="1">
    <source>
        <dbReference type="SAM" id="MobiDB-lite"/>
    </source>
</evidence>
<comment type="caution">
    <text evidence="3">The sequence shown here is derived from an EMBL/GenBank/DDBJ whole genome shotgun (WGS) entry which is preliminary data.</text>
</comment>
<evidence type="ECO:0000313" key="3">
    <source>
        <dbReference type="EMBL" id="OAT32346.1"/>
    </source>
</evidence>
<feature type="chain" id="PRO_5008594362" description="MarB family multiple antibiotic resistance protein" evidence="2">
    <location>
        <begin position="22"/>
        <end position="69"/>
    </location>
</feature>
<feature type="compositionally biased region" description="Basic and acidic residues" evidence="1">
    <location>
        <begin position="44"/>
        <end position="57"/>
    </location>
</feature>
<evidence type="ECO:0000313" key="4">
    <source>
        <dbReference type="Proteomes" id="UP000078410"/>
    </source>
</evidence>
<evidence type="ECO:0000256" key="2">
    <source>
        <dbReference type="SAM" id="SignalP"/>
    </source>
</evidence>
<dbReference type="AlphaFoldDB" id="A0A1B7IRD7"/>
<dbReference type="EMBL" id="LXER01000015">
    <property type="protein sequence ID" value="OAT32346.1"/>
    <property type="molecule type" value="Genomic_DNA"/>
</dbReference>
<keyword evidence="4" id="KW-1185">Reference proteome</keyword>
<sequence length="69" mass="7476">MKRFIGAASLLLILASANALAEQPGNFRATQTNYGNMIIPPSDNHADNSHMIGDKSEQLGTPYYHNSSN</sequence>
<name>A0A1B7IRD7_9ENTR</name>
<dbReference type="OrthoDB" id="6630509at2"/>
<keyword evidence="2" id="KW-0732">Signal</keyword>
<accession>A0A1B7IRD7</accession>
<feature type="region of interest" description="Disordered" evidence="1">
    <location>
        <begin position="40"/>
        <end position="69"/>
    </location>
</feature>
<dbReference type="InterPro" id="IPR025732">
    <property type="entry name" value="MarB"/>
</dbReference>